<reference evidence="2 3" key="1">
    <citation type="submission" date="2020-05" db="EMBL/GenBank/DDBJ databases">
        <title>Genome Sequencing of Type Strains.</title>
        <authorList>
            <person name="Lemaire J.F."/>
            <person name="Inderbitzin P."/>
            <person name="Gregorio O.A."/>
            <person name="Collins S.B."/>
            <person name="Wespe N."/>
            <person name="Knight-Connoni V."/>
        </authorList>
    </citation>
    <scope>NUCLEOTIDE SEQUENCE [LARGE SCALE GENOMIC DNA]</scope>
    <source>
        <strain evidence="2 3">DSM 19942</strain>
    </source>
</reference>
<proteinExistence type="predicted"/>
<keyword evidence="3" id="KW-1185">Reference proteome</keyword>
<accession>A0ABX2MLA7</accession>
<dbReference type="EMBL" id="JABMCC010000107">
    <property type="protein sequence ID" value="NUU54843.1"/>
    <property type="molecule type" value="Genomic_DNA"/>
</dbReference>
<evidence type="ECO:0008006" key="4">
    <source>
        <dbReference type="Google" id="ProtNLM"/>
    </source>
</evidence>
<comment type="caution">
    <text evidence="2">The sequence shown here is derived from an EMBL/GenBank/DDBJ whole genome shotgun (WGS) entry which is preliminary data.</text>
</comment>
<feature type="transmembrane region" description="Helical" evidence="1">
    <location>
        <begin position="67"/>
        <end position="89"/>
    </location>
</feature>
<keyword evidence="1" id="KW-0472">Membrane</keyword>
<feature type="transmembrane region" description="Helical" evidence="1">
    <location>
        <begin position="109"/>
        <end position="135"/>
    </location>
</feature>
<feature type="transmembrane region" description="Helical" evidence="1">
    <location>
        <begin position="35"/>
        <end position="55"/>
    </location>
</feature>
<dbReference type="GeneID" id="97131482"/>
<evidence type="ECO:0000313" key="2">
    <source>
        <dbReference type="EMBL" id="NUU54843.1"/>
    </source>
</evidence>
<evidence type="ECO:0000313" key="3">
    <source>
        <dbReference type="Proteomes" id="UP000577724"/>
    </source>
</evidence>
<dbReference type="RefSeq" id="WP_175381782.1">
    <property type="nucleotide sequence ID" value="NZ_CBCRYD010000035.1"/>
</dbReference>
<organism evidence="2 3">
    <name type="scientific">Paenibacillus taichungensis</name>
    <dbReference type="NCBI Taxonomy" id="484184"/>
    <lineage>
        <taxon>Bacteria</taxon>
        <taxon>Bacillati</taxon>
        <taxon>Bacillota</taxon>
        <taxon>Bacilli</taxon>
        <taxon>Bacillales</taxon>
        <taxon>Paenibacillaceae</taxon>
        <taxon>Paenibacillus</taxon>
    </lineage>
</organism>
<protein>
    <recommendedName>
        <fullName evidence="4">DUF4190 domain-containing protein</fullName>
    </recommendedName>
</protein>
<gene>
    <name evidence="2" type="ORF">HP548_12220</name>
</gene>
<sequence length="142" mass="15745">MANKTSEEREKPIKPEGFVRGLIYDFINGTPSDKLSIVSSFFTICGISIASNFAIKQLFDIKSLFSVAILIGLTACALPIALIVIWAMLIVPGYLRKARETKPNSQTDLLFVAVFVLAWGLCLMSLSVLLATYLWSINKWII</sequence>
<keyword evidence="1" id="KW-0812">Transmembrane</keyword>
<keyword evidence="1" id="KW-1133">Transmembrane helix</keyword>
<evidence type="ECO:0000256" key="1">
    <source>
        <dbReference type="SAM" id="Phobius"/>
    </source>
</evidence>
<name>A0ABX2MLA7_9BACL</name>
<dbReference type="Proteomes" id="UP000577724">
    <property type="component" value="Unassembled WGS sequence"/>
</dbReference>